<evidence type="ECO:0000313" key="23">
    <source>
        <dbReference type="EnsemblMetazoa" id="GBRI034608-PA"/>
    </source>
</evidence>
<evidence type="ECO:0000256" key="7">
    <source>
        <dbReference type="ARBA" id="ARBA00022676"/>
    </source>
</evidence>
<evidence type="ECO:0000256" key="8">
    <source>
        <dbReference type="ARBA" id="ARBA00022679"/>
    </source>
</evidence>
<feature type="transmembrane region" description="Helical" evidence="20">
    <location>
        <begin position="20"/>
        <end position="39"/>
    </location>
</feature>
<comment type="similarity">
    <text evidence="5">Belongs to the glycosyltransferase 47 family.</text>
</comment>
<evidence type="ECO:0000256" key="2">
    <source>
        <dbReference type="ARBA" id="ARBA00004323"/>
    </source>
</evidence>
<dbReference type="SUPFAM" id="SSF53448">
    <property type="entry name" value="Nucleotide-diphospho-sugar transferases"/>
    <property type="match status" value="1"/>
</dbReference>
<keyword evidence="18" id="KW-0464">Manganese</keyword>
<feature type="domain" description="Glycosyl transferase 64" evidence="22">
    <location>
        <begin position="439"/>
        <end position="540"/>
    </location>
</feature>
<sequence>MLNKLSSIRIESQQNICNAILSLAFILSVLYLYNFFYHINDVKHHKKNFNRISLNLNNIDELLLLENADTARARDTNCTIWTCVNTYRCGQDRIKVYVYPLQEYIDSKSGKEAVRLTKEFYQILNAIVKSPYYTPNPNKACLFVPSIDLLNQNKIQPSLVNKALASLEYWNDGQNHLLFNMLPGTNPSYNRVIDVNTDQAIILGGGFDSWTYRVGFDVSIPVWSPLLGKDAVVSNNDEYLLIVAQLNIFPKHLWILQNISEEHPRDVLFLKQCKNSSLIRCAMHSKKRSFQYPKVLGKGTFCLLGPSLRLGQPDLLEMLAHNCIPVIAVDNYVLPFEDVIDWSLASIRMRESDLSGVIEKLKVVSKERKGELKSQGRLLYNKYFRSLESLTLTILEYLQCRIFPHIDRDKRHWNFVDSSNGRGMNPLFLSRVVSRGDGFTAVILTYDRVDSLFLLIEKLSLVPSLHSILIVWNNQQKAPPLLISRSIKIVHARDNRLSNRFFPYKEIETEAILTIDDDINMLTADEVDFGYLIYQATKEVIADKNRYEVWREFPDRIVGFPSRLHVWDNFTSHWRYESEWTNEISMVLTGAAFLHKYWNHMYTYRMPSIIKQMIDSRMNCEDIAMNFLVANVTNKPPIKVTPRKKFKCPECINNEMLSADLNHMRERSDCINEFRQIYGRMPLRAVEFRADPVLFKDNFPEKLKRFSDMGTLVFI</sequence>
<evidence type="ECO:0000256" key="14">
    <source>
        <dbReference type="ARBA" id="ARBA00023034"/>
    </source>
</evidence>
<dbReference type="GO" id="GO:0005789">
    <property type="term" value="C:endoplasmic reticulum membrane"/>
    <property type="evidence" value="ECO:0007669"/>
    <property type="project" value="UniProtKB-SubCell"/>
</dbReference>
<dbReference type="FunFam" id="3.90.550.10:FF:000035">
    <property type="entry name" value="Putative Exostosin-2"/>
    <property type="match status" value="1"/>
</dbReference>
<evidence type="ECO:0000256" key="1">
    <source>
        <dbReference type="ARBA" id="ARBA00001936"/>
    </source>
</evidence>
<keyword evidence="7" id="KW-0328">Glycosyltransferase</keyword>
<evidence type="ECO:0000256" key="4">
    <source>
        <dbReference type="ARBA" id="ARBA00004922"/>
    </source>
</evidence>
<dbReference type="Gene3D" id="3.90.550.10">
    <property type="entry name" value="Spore Coat Polysaccharide Biosynthesis Protein SpsA, Chain A"/>
    <property type="match status" value="1"/>
</dbReference>
<keyword evidence="24" id="KW-1185">Reference proteome</keyword>
<dbReference type="VEuPathDB" id="VectorBase:GBRI034608"/>
<reference evidence="24" key="1">
    <citation type="submission" date="2014-03" db="EMBL/GenBank/DDBJ databases">
        <authorList>
            <person name="Aksoy S."/>
            <person name="Warren W."/>
            <person name="Wilson R.K."/>
        </authorList>
    </citation>
    <scope>NUCLEOTIDE SEQUENCE [LARGE SCALE GENOMIC DNA]</scope>
    <source>
        <strain evidence="24">IAEA</strain>
    </source>
</reference>
<evidence type="ECO:0000256" key="12">
    <source>
        <dbReference type="ARBA" id="ARBA00022968"/>
    </source>
</evidence>
<dbReference type="Proteomes" id="UP000091820">
    <property type="component" value="Unassembled WGS sequence"/>
</dbReference>
<keyword evidence="17" id="KW-0325">Glycoprotein</keyword>
<dbReference type="InterPro" id="IPR029044">
    <property type="entry name" value="Nucleotide-diphossugar_trans"/>
</dbReference>
<evidence type="ECO:0000313" key="24">
    <source>
        <dbReference type="Proteomes" id="UP000091820"/>
    </source>
</evidence>
<dbReference type="InterPro" id="IPR015338">
    <property type="entry name" value="GT64_dom"/>
</dbReference>
<feature type="domain" description="Glycosyl transferase 64" evidence="22">
    <location>
        <begin position="547"/>
        <end position="695"/>
    </location>
</feature>
<dbReference type="AlphaFoldDB" id="A0A1A9WW32"/>
<feature type="domain" description="Exostosin GT47" evidence="21">
    <location>
        <begin position="91"/>
        <end position="359"/>
    </location>
</feature>
<keyword evidence="13 20" id="KW-1133">Transmembrane helix</keyword>
<keyword evidence="14" id="KW-0333">Golgi apparatus</keyword>
<dbReference type="EnsemblMetazoa" id="GBRI034608-RA">
    <property type="protein sequence ID" value="GBRI034608-PA"/>
    <property type="gene ID" value="GBRI034608"/>
</dbReference>
<keyword evidence="8" id="KW-0808">Transferase</keyword>
<dbReference type="STRING" id="37001.A0A1A9WW32"/>
<dbReference type="Pfam" id="PF09258">
    <property type="entry name" value="Glyco_transf_64"/>
    <property type="match status" value="2"/>
</dbReference>
<name>A0A1A9WW32_9MUSC</name>
<evidence type="ECO:0000256" key="5">
    <source>
        <dbReference type="ARBA" id="ARBA00010271"/>
    </source>
</evidence>
<dbReference type="GO" id="GO:0000139">
    <property type="term" value="C:Golgi membrane"/>
    <property type="evidence" value="ECO:0007669"/>
    <property type="project" value="UniProtKB-SubCell"/>
</dbReference>
<evidence type="ECO:0000256" key="9">
    <source>
        <dbReference type="ARBA" id="ARBA00022692"/>
    </source>
</evidence>
<keyword evidence="15 20" id="KW-0472">Membrane</keyword>
<evidence type="ECO:0000256" key="11">
    <source>
        <dbReference type="ARBA" id="ARBA00022824"/>
    </source>
</evidence>
<dbReference type="Pfam" id="PF03016">
    <property type="entry name" value="Exostosin_GT47"/>
    <property type="match status" value="1"/>
</dbReference>
<dbReference type="GO" id="GO:0015020">
    <property type="term" value="F:glucuronosyltransferase activity"/>
    <property type="evidence" value="ECO:0007669"/>
    <property type="project" value="UniProtKB-ARBA"/>
</dbReference>
<dbReference type="GO" id="GO:0046872">
    <property type="term" value="F:metal ion binding"/>
    <property type="evidence" value="ECO:0007669"/>
    <property type="project" value="UniProtKB-KW"/>
</dbReference>
<accession>A0A1A9WW32</accession>
<evidence type="ECO:0000256" key="13">
    <source>
        <dbReference type="ARBA" id="ARBA00022989"/>
    </source>
</evidence>
<dbReference type="InterPro" id="IPR040911">
    <property type="entry name" value="Exostosin_GT47"/>
</dbReference>
<comment type="subcellular location">
    <subcellularLocation>
        <location evidence="3">Endoplasmic reticulum membrane</location>
        <topology evidence="3">Single-pass type II membrane protein</topology>
    </subcellularLocation>
    <subcellularLocation>
        <location evidence="2">Golgi apparatus membrane</location>
        <topology evidence="2">Single-pass type II membrane protein</topology>
    </subcellularLocation>
</comment>
<protein>
    <recommendedName>
        <fullName evidence="19">Exostosin-2</fullName>
        <ecNumber evidence="6">2.4.1.224</ecNumber>
    </recommendedName>
</protein>
<reference evidence="23" key="2">
    <citation type="submission" date="2020-05" db="UniProtKB">
        <authorList>
            <consortium name="EnsemblMetazoa"/>
        </authorList>
    </citation>
    <scope>IDENTIFICATION</scope>
    <source>
        <strain evidence="23">IAEA</strain>
    </source>
</reference>
<evidence type="ECO:0000259" key="21">
    <source>
        <dbReference type="Pfam" id="PF03016"/>
    </source>
</evidence>
<keyword evidence="16" id="KW-1015">Disulfide bond</keyword>
<evidence type="ECO:0000256" key="3">
    <source>
        <dbReference type="ARBA" id="ARBA00004648"/>
    </source>
</evidence>
<evidence type="ECO:0000256" key="17">
    <source>
        <dbReference type="ARBA" id="ARBA00023180"/>
    </source>
</evidence>
<keyword evidence="12" id="KW-0735">Signal-anchor</keyword>
<comment type="cofactor">
    <cofactor evidence="1">
        <name>Mn(2+)</name>
        <dbReference type="ChEBI" id="CHEBI:29035"/>
    </cofactor>
</comment>
<dbReference type="PANTHER" id="PTHR48261">
    <property type="entry name" value="ACETYLGLUCOSAMINYLTRANSFERASE"/>
    <property type="match status" value="1"/>
</dbReference>
<keyword evidence="11" id="KW-0256">Endoplasmic reticulum</keyword>
<evidence type="ECO:0000256" key="19">
    <source>
        <dbReference type="ARBA" id="ARBA00069568"/>
    </source>
</evidence>
<evidence type="ECO:0000259" key="22">
    <source>
        <dbReference type="Pfam" id="PF09258"/>
    </source>
</evidence>
<dbReference type="PANTHER" id="PTHR48261:SF5">
    <property type="entry name" value="EXOSTOSIN GLYCOSYLTRANSFERASE 2"/>
    <property type="match status" value="1"/>
</dbReference>
<comment type="pathway">
    <text evidence="4">Protein modification; protein glycosylation.</text>
</comment>
<evidence type="ECO:0000256" key="18">
    <source>
        <dbReference type="ARBA" id="ARBA00023211"/>
    </source>
</evidence>
<evidence type="ECO:0000256" key="10">
    <source>
        <dbReference type="ARBA" id="ARBA00022723"/>
    </source>
</evidence>
<evidence type="ECO:0000256" key="15">
    <source>
        <dbReference type="ARBA" id="ARBA00023136"/>
    </source>
</evidence>
<keyword evidence="10" id="KW-0479">Metal-binding</keyword>
<dbReference type="InterPro" id="IPR004263">
    <property type="entry name" value="Exostosin"/>
</dbReference>
<proteinExistence type="inferred from homology"/>
<dbReference type="GO" id="GO:0050508">
    <property type="term" value="F:glucuronosyl-N-acetylglucosaminyl-proteoglycan 4-alpha-N-acetylglucosaminyltransferase activity"/>
    <property type="evidence" value="ECO:0007669"/>
    <property type="project" value="UniProtKB-EC"/>
</dbReference>
<evidence type="ECO:0000256" key="6">
    <source>
        <dbReference type="ARBA" id="ARBA00012194"/>
    </source>
</evidence>
<evidence type="ECO:0000256" key="16">
    <source>
        <dbReference type="ARBA" id="ARBA00023157"/>
    </source>
</evidence>
<organism evidence="23 24">
    <name type="scientific">Glossina brevipalpis</name>
    <dbReference type="NCBI Taxonomy" id="37001"/>
    <lineage>
        <taxon>Eukaryota</taxon>
        <taxon>Metazoa</taxon>
        <taxon>Ecdysozoa</taxon>
        <taxon>Arthropoda</taxon>
        <taxon>Hexapoda</taxon>
        <taxon>Insecta</taxon>
        <taxon>Pterygota</taxon>
        <taxon>Neoptera</taxon>
        <taxon>Endopterygota</taxon>
        <taxon>Diptera</taxon>
        <taxon>Brachycera</taxon>
        <taxon>Muscomorpha</taxon>
        <taxon>Hippoboscoidea</taxon>
        <taxon>Glossinidae</taxon>
        <taxon>Glossina</taxon>
    </lineage>
</organism>
<dbReference type="EC" id="2.4.1.224" evidence="6"/>
<dbReference type="GO" id="GO:0015012">
    <property type="term" value="P:heparan sulfate proteoglycan biosynthetic process"/>
    <property type="evidence" value="ECO:0007669"/>
    <property type="project" value="UniProtKB-ARBA"/>
</dbReference>
<evidence type="ECO:0000256" key="20">
    <source>
        <dbReference type="SAM" id="Phobius"/>
    </source>
</evidence>
<keyword evidence="9 20" id="KW-0812">Transmembrane</keyword>